<comment type="caution">
    <text evidence="2">The sequence shown here is derived from an EMBL/GenBank/DDBJ whole genome shotgun (WGS) entry which is preliminary data.</text>
</comment>
<organism evidence="2 3">
    <name type="scientific">Muntiacus reevesi</name>
    <name type="common">Reeves' muntjac</name>
    <name type="synonym">Cervus reevesi</name>
    <dbReference type="NCBI Taxonomy" id="9886"/>
    <lineage>
        <taxon>Eukaryota</taxon>
        <taxon>Metazoa</taxon>
        <taxon>Chordata</taxon>
        <taxon>Craniata</taxon>
        <taxon>Vertebrata</taxon>
        <taxon>Euteleostomi</taxon>
        <taxon>Mammalia</taxon>
        <taxon>Eutheria</taxon>
        <taxon>Laurasiatheria</taxon>
        <taxon>Artiodactyla</taxon>
        <taxon>Ruminantia</taxon>
        <taxon>Pecora</taxon>
        <taxon>Cervidae</taxon>
        <taxon>Muntiacinae</taxon>
        <taxon>Muntiacus</taxon>
    </lineage>
</organism>
<reference evidence="2 3" key="1">
    <citation type="submission" date="2019-06" db="EMBL/GenBank/DDBJ databases">
        <title>Discovery of a novel chromosome fission-fusion reversal in muntjac.</title>
        <authorList>
            <person name="Mudd A.B."/>
            <person name="Bredeson J.V."/>
            <person name="Baum R."/>
            <person name="Hockemeyer D."/>
            <person name="Rokhsar D.S."/>
        </authorList>
    </citation>
    <scope>NUCLEOTIDE SEQUENCE [LARGE SCALE GENOMIC DNA]</scope>
    <source>
        <strain evidence="2">UCam_UCB_Mr</strain>
        <tissue evidence="2">Fibroblast cell line</tissue>
    </source>
</reference>
<dbReference type="EMBL" id="VCEB01000018">
    <property type="protein sequence ID" value="KAB0368309.1"/>
    <property type="molecule type" value="Genomic_DNA"/>
</dbReference>
<feature type="transmembrane region" description="Helical" evidence="1">
    <location>
        <begin position="296"/>
        <end position="319"/>
    </location>
</feature>
<sequence length="393" mass="44731">MYDRAPRVLRLAEGGSTEDRVGPGSYQVPYLKQQATGGYAPFLSLTARESTFTVISNTEKDVPGPGHYNVSEKQCNIKGGQSLQNREKRFKKFISDGPGPASYDRSYPGTLAVVNRKTLEAKKHLQSKMSRALTVFRSVYVPSIPFGRSYGYDINEDDSIIKHLPPASDSTLGPAYYKPKIAPHYENVNIKKDQQQNSGSNLRQLYEVKILQEEKEGSSVFDFFSLQDKRLRTKNNILGTRLVCSYIVMCSSGFSIKVILASYNELRSIPSTSFGFVACLCSFLIFNFIDFCSNSYLFSWVLFWYLMFYLDAHICFQWYKFPYKSCLSRVSQFLIISSLTHVLFRIVMLNLHVFCEFPLIFLFLVSNLILHGLRADHDLMDFIPTGLSTSERG</sequence>
<keyword evidence="1" id="KW-1133">Transmembrane helix</keyword>
<dbReference type="Pfam" id="PF07004">
    <property type="entry name" value="SHIPPO-rpt"/>
    <property type="match status" value="1"/>
</dbReference>
<keyword evidence="1" id="KW-0472">Membrane</keyword>
<dbReference type="InterPro" id="IPR051291">
    <property type="entry name" value="CIMAP"/>
</dbReference>
<dbReference type="PANTHER" id="PTHR21580:SF60">
    <property type="entry name" value="SPERM-TAIL PG-RICH REPEAT-CONTAINING PROTEIN 2"/>
    <property type="match status" value="1"/>
</dbReference>
<dbReference type="Proteomes" id="UP000326062">
    <property type="component" value="Chromosome 16"/>
</dbReference>
<evidence type="ECO:0008006" key="4">
    <source>
        <dbReference type="Google" id="ProtNLM"/>
    </source>
</evidence>
<dbReference type="InterPro" id="IPR010736">
    <property type="entry name" value="SHIPPO-rpt"/>
</dbReference>
<gene>
    <name evidence="2" type="ORF">FD755_020075</name>
</gene>
<keyword evidence="3" id="KW-1185">Reference proteome</keyword>
<proteinExistence type="predicted"/>
<accession>A0A5N3X357</accession>
<evidence type="ECO:0000313" key="3">
    <source>
        <dbReference type="Proteomes" id="UP000326062"/>
    </source>
</evidence>
<feature type="transmembrane region" description="Helical" evidence="1">
    <location>
        <begin position="342"/>
        <end position="370"/>
    </location>
</feature>
<evidence type="ECO:0000313" key="2">
    <source>
        <dbReference type="EMBL" id="KAB0368309.1"/>
    </source>
</evidence>
<dbReference type="AlphaFoldDB" id="A0A5N3X357"/>
<feature type="transmembrane region" description="Helical" evidence="1">
    <location>
        <begin position="238"/>
        <end position="263"/>
    </location>
</feature>
<feature type="transmembrane region" description="Helical" evidence="1">
    <location>
        <begin position="269"/>
        <end position="289"/>
    </location>
</feature>
<name>A0A5N3X357_MUNRE</name>
<dbReference type="PANTHER" id="PTHR21580">
    <property type="entry name" value="SHIPPO-1-RELATED"/>
    <property type="match status" value="1"/>
</dbReference>
<protein>
    <recommendedName>
        <fullName evidence="4">Sperm-tail PG-rich repeat-containing protein 2</fullName>
    </recommendedName>
</protein>
<keyword evidence="1" id="KW-0812">Transmembrane</keyword>
<evidence type="ECO:0000256" key="1">
    <source>
        <dbReference type="SAM" id="Phobius"/>
    </source>
</evidence>